<dbReference type="GO" id="GO:0005886">
    <property type="term" value="C:plasma membrane"/>
    <property type="evidence" value="ECO:0007669"/>
    <property type="project" value="UniProtKB-SubCell"/>
</dbReference>
<dbReference type="OrthoDB" id="9769191at2"/>
<feature type="transmembrane region" description="Helical" evidence="12">
    <location>
        <begin position="391"/>
        <end position="411"/>
    </location>
</feature>
<feature type="domain" description="PTS EIIB type-1" evidence="13">
    <location>
        <begin position="5"/>
        <end position="87"/>
    </location>
</feature>
<dbReference type="GO" id="GO:0009401">
    <property type="term" value="P:phosphoenolpyruvate-dependent sugar phosphotransferase system"/>
    <property type="evidence" value="ECO:0007669"/>
    <property type="project" value="UniProtKB-KW"/>
</dbReference>
<dbReference type="SUPFAM" id="SSF55604">
    <property type="entry name" value="Glucose permease domain IIB"/>
    <property type="match status" value="1"/>
</dbReference>
<dbReference type="PATRIC" id="fig|1679170.3.peg.2164"/>
<evidence type="ECO:0000256" key="5">
    <source>
        <dbReference type="ARBA" id="ARBA00022679"/>
    </source>
</evidence>
<dbReference type="Gene3D" id="3.30.1360.60">
    <property type="entry name" value="Glucose permease domain IIB"/>
    <property type="match status" value="1"/>
</dbReference>
<evidence type="ECO:0000256" key="12">
    <source>
        <dbReference type="SAM" id="Phobius"/>
    </source>
</evidence>
<dbReference type="GO" id="GO:0015771">
    <property type="term" value="P:trehalose transport"/>
    <property type="evidence" value="ECO:0007669"/>
    <property type="project" value="TreeGrafter"/>
</dbReference>
<accession>A0A0K9GT32</accession>
<dbReference type="RefSeq" id="WP_049681127.1">
    <property type="nucleotide sequence ID" value="NZ_LFZW01000001.1"/>
</dbReference>
<gene>
    <name evidence="15" type="ORF">AC625_09730</name>
</gene>
<dbReference type="PROSITE" id="PS51098">
    <property type="entry name" value="PTS_EIIB_TYPE_1"/>
    <property type="match status" value="1"/>
</dbReference>
<evidence type="ECO:0000256" key="7">
    <source>
        <dbReference type="ARBA" id="ARBA00022692"/>
    </source>
</evidence>
<dbReference type="EMBL" id="LFZW01000001">
    <property type="protein sequence ID" value="KMY49781.1"/>
    <property type="molecule type" value="Genomic_DNA"/>
</dbReference>
<keyword evidence="4" id="KW-0762">Sugar transport</keyword>
<feature type="domain" description="PTS EIIC type-1" evidence="14">
    <location>
        <begin position="111"/>
        <end position="465"/>
    </location>
</feature>
<dbReference type="InterPro" id="IPR001996">
    <property type="entry name" value="PTS_IIB_1"/>
</dbReference>
<feature type="transmembrane region" description="Helical" evidence="12">
    <location>
        <begin position="364"/>
        <end position="384"/>
    </location>
</feature>
<dbReference type="InterPro" id="IPR003352">
    <property type="entry name" value="PTS_EIIC"/>
</dbReference>
<keyword evidence="10 12" id="KW-0472">Membrane</keyword>
<evidence type="ECO:0000256" key="8">
    <source>
        <dbReference type="ARBA" id="ARBA00022777"/>
    </source>
</evidence>
<feature type="active site" description="Phosphocysteine intermediate; for EIIB activity" evidence="11">
    <location>
        <position position="27"/>
    </location>
</feature>
<feature type="transmembrane region" description="Helical" evidence="12">
    <location>
        <begin position="431"/>
        <end position="454"/>
    </location>
</feature>
<dbReference type="GO" id="GO:0008982">
    <property type="term" value="F:protein-N(PI)-phosphohistidine-sugar phosphotransferase activity"/>
    <property type="evidence" value="ECO:0007669"/>
    <property type="project" value="InterPro"/>
</dbReference>
<feature type="transmembrane region" description="Helical" evidence="12">
    <location>
        <begin position="293"/>
        <end position="311"/>
    </location>
</feature>
<dbReference type="PANTHER" id="PTHR30175">
    <property type="entry name" value="PHOSPHOTRANSFERASE SYSTEM TRANSPORT PROTEIN"/>
    <property type="match status" value="1"/>
</dbReference>
<feature type="transmembrane region" description="Helical" evidence="12">
    <location>
        <begin position="332"/>
        <end position="352"/>
    </location>
</feature>
<keyword evidence="3" id="KW-1003">Cell membrane</keyword>
<dbReference type="AlphaFoldDB" id="A0A0K9GT32"/>
<keyword evidence="6" id="KW-0598">Phosphotransferase system</keyword>
<keyword evidence="7 12" id="KW-0812">Transmembrane</keyword>
<evidence type="ECO:0000259" key="13">
    <source>
        <dbReference type="PROSITE" id="PS51098"/>
    </source>
</evidence>
<dbReference type="InterPro" id="IPR036878">
    <property type="entry name" value="Glu_permease_IIB"/>
</dbReference>
<dbReference type="PANTHER" id="PTHR30175:SF1">
    <property type="entry name" value="PTS SYSTEM ARBUTIN-, CELLOBIOSE-, AND SALICIN-SPECIFIC EIIBC COMPONENT-RELATED"/>
    <property type="match status" value="1"/>
</dbReference>
<evidence type="ECO:0000256" key="1">
    <source>
        <dbReference type="ARBA" id="ARBA00004651"/>
    </source>
</evidence>
<evidence type="ECO:0000313" key="15">
    <source>
        <dbReference type="EMBL" id="KMY49781.1"/>
    </source>
</evidence>
<dbReference type="PROSITE" id="PS51103">
    <property type="entry name" value="PTS_EIIC_TYPE_1"/>
    <property type="match status" value="1"/>
</dbReference>
<sequence>MEKTESLEKELLSLMGGADNIVSVTYCATRLRPTVKDRSLVNVKKIEALNGVSGVVDRDAGLQIVIGLHVNEVYDAFMKVWKSNASTDINDMADTLQTGNEKRNLFNDFIGLVVSIFSPLLPLLAGSGLLRGFTILANELGWLSTESTTNLILTLAATSVFYFLPLLVAVTASKRFDTSPYIAIAVMGALIMPGFIELVQGDGGNTIKFLGISIPVFNYTSQIIPAILTIWVQSKMEHFMKKKLPNSLHMIVIPTVLLVILVPVVAGIFGPIGNYVSIGIASMVDSLVNINQIVTGAVIGGTWNILIMFGVHWAPNTMVVIPEVASTGKSALIAYAATANFGMAGAAFAIFLRSRNRELKNFSLTAITSVMLSGIVEPAIYGLGVRFKSPLVAGCLGAALGGAFMGAFNVVGNAFVFGGLTTIPAFAGPTLWLYIVGLTISFIGGMVLTLIFGIKDPKAEMSASK</sequence>
<dbReference type="Pfam" id="PF02378">
    <property type="entry name" value="PTS_EIIC"/>
    <property type="match status" value="1"/>
</dbReference>
<evidence type="ECO:0000256" key="2">
    <source>
        <dbReference type="ARBA" id="ARBA00022448"/>
    </source>
</evidence>
<evidence type="ECO:0000256" key="10">
    <source>
        <dbReference type="ARBA" id="ARBA00023136"/>
    </source>
</evidence>
<evidence type="ECO:0000256" key="11">
    <source>
        <dbReference type="PROSITE-ProRule" id="PRU00421"/>
    </source>
</evidence>
<evidence type="ECO:0000259" key="14">
    <source>
        <dbReference type="PROSITE" id="PS51103"/>
    </source>
</evidence>
<organism evidence="15 16">
    <name type="scientific">Peribacillus loiseleuriae</name>
    <dbReference type="NCBI Taxonomy" id="1679170"/>
    <lineage>
        <taxon>Bacteria</taxon>
        <taxon>Bacillati</taxon>
        <taxon>Bacillota</taxon>
        <taxon>Bacilli</taxon>
        <taxon>Bacillales</taxon>
        <taxon>Bacillaceae</taxon>
        <taxon>Peribacillus</taxon>
    </lineage>
</organism>
<dbReference type="InterPro" id="IPR050558">
    <property type="entry name" value="PTS_Sugar-Specific_Components"/>
</dbReference>
<dbReference type="GO" id="GO:0090589">
    <property type="term" value="F:protein-phosphocysteine-trehalose phosphotransferase system transporter activity"/>
    <property type="evidence" value="ECO:0007669"/>
    <property type="project" value="TreeGrafter"/>
</dbReference>
<dbReference type="InterPro" id="IPR018113">
    <property type="entry name" value="PTrfase_EIIB_Cys"/>
</dbReference>
<keyword evidence="8" id="KW-0418">Kinase</keyword>
<feature type="transmembrane region" description="Helical" evidence="12">
    <location>
        <begin position="150"/>
        <end position="169"/>
    </location>
</feature>
<evidence type="ECO:0000256" key="6">
    <source>
        <dbReference type="ARBA" id="ARBA00022683"/>
    </source>
</evidence>
<dbReference type="STRING" id="1679170.AC625_09730"/>
<name>A0A0K9GT32_9BACI</name>
<reference evidence="16" key="1">
    <citation type="submission" date="2015-07" db="EMBL/GenBank/DDBJ databases">
        <title>Genome sequencing project for genomic taxonomy and phylogenomics of Bacillus-like bacteria.</title>
        <authorList>
            <person name="Liu B."/>
            <person name="Wang J."/>
            <person name="Zhu Y."/>
            <person name="Liu G."/>
            <person name="Chen Q."/>
            <person name="Chen Z."/>
            <person name="Lan J."/>
            <person name="Che J."/>
            <person name="Ge C."/>
            <person name="Shi H."/>
            <person name="Pan Z."/>
            <person name="Liu X."/>
        </authorList>
    </citation>
    <scope>NUCLEOTIDE SEQUENCE [LARGE SCALE GENOMIC DNA]</scope>
    <source>
        <strain evidence="16">FJAT-27997</strain>
    </source>
</reference>
<keyword evidence="16" id="KW-1185">Reference proteome</keyword>
<dbReference type="GO" id="GO:0016301">
    <property type="term" value="F:kinase activity"/>
    <property type="evidence" value="ECO:0007669"/>
    <property type="project" value="UniProtKB-KW"/>
</dbReference>
<evidence type="ECO:0000256" key="9">
    <source>
        <dbReference type="ARBA" id="ARBA00022989"/>
    </source>
</evidence>
<evidence type="ECO:0000256" key="3">
    <source>
        <dbReference type="ARBA" id="ARBA00022475"/>
    </source>
</evidence>
<keyword evidence="9 12" id="KW-1133">Transmembrane helix</keyword>
<dbReference type="Pfam" id="PF00367">
    <property type="entry name" value="PTS_EIIB"/>
    <property type="match status" value="1"/>
</dbReference>
<protein>
    <submittedName>
        <fullName evidence="15">PTS beta-glucoside transporter subunit IIABC</fullName>
    </submittedName>
</protein>
<comment type="caution">
    <text evidence="15">The sequence shown here is derived from an EMBL/GenBank/DDBJ whole genome shotgun (WGS) entry which is preliminary data.</text>
</comment>
<feature type="transmembrane region" description="Helical" evidence="12">
    <location>
        <begin position="109"/>
        <end position="130"/>
    </location>
</feature>
<feature type="transmembrane region" description="Helical" evidence="12">
    <location>
        <begin position="251"/>
        <end position="273"/>
    </location>
</feature>
<keyword evidence="2" id="KW-0813">Transport</keyword>
<comment type="subcellular location">
    <subcellularLocation>
        <location evidence="1">Cell membrane</location>
        <topology evidence="1">Multi-pass membrane protein</topology>
    </subcellularLocation>
</comment>
<proteinExistence type="predicted"/>
<feature type="transmembrane region" description="Helical" evidence="12">
    <location>
        <begin position="212"/>
        <end position="231"/>
    </location>
</feature>
<dbReference type="Proteomes" id="UP000037146">
    <property type="component" value="Unassembled WGS sequence"/>
</dbReference>
<dbReference type="InterPro" id="IPR013013">
    <property type="entry name" value="PTS_EIIC_1"/>
</dbReference>
<evidence type="ECO:0000256" key="4">
    <source>
        <dbReference type="ARBA" id="ARBA00022597"/>
    </source>
</evidence>
<evidence type="ECO:0000313" key="16">
    <source>
        <dbReference type="Proteomes" id="UP000037146"/>
    </source>
</evidence>
<dbReference type="CDD" id="cd00212">
    <property type="entry name" value="PTS_IIB_glc"/>
    <property type="match status" value="1"/>
</dbReference>
<keyword evidence="5" id="KW-0808">Transferase</keyword>
<feature type="transmembrane region" description="Helical" evidence="12">
    <location>
        <begin position="181"/>
        <end position="200"/>
    </location>
</feature>